<dbReference type="GO" id="GO:0005886">
    <property type="term" value="C:plasma membrane"/>
    <property type="evidence" value="ECO:0007669"/>
    <property type="project" value="UniProtKB-SubCell"/>
</dbReference>
<protein>
    <submittedName>
        <fullName evidence="12">ABC transporter ATP-binding protein</fullName>
    </submittedName>
</protein>
<gene>
    <name evidence="12" type="ORF">D3H35_08515</name>
</gene>
<evidence type="ECO:0000256" key="1">
    <source>
        <dbReference type="ARBA" id="ARBA00004651"/>
    </source>
</evidence>
<keyword evidence="8 9" id="KW-0472">Membrane</keyword>
<keyword evidence="13" id="KW-1185">Reference proteome</keyword>
<comment type="subcellular location">
    <subcellularLocation>
        <location evidence="1">Cell membrane</location>
        <topology evidence="1">Multi-pass membrane protein</topology>
    </subcellularLocation>
</comment>
<dbReference type="SUPFAM" id="SSF90123">
    <property type="entry name" value="ABC transporter transmembrane region"/>
    <property type="match status" value="1"/>
</dbReference>
<dbReference type="AlphaFoldDB" id="A0A398CXN2"/>
<organism evidence="12 13">
    <name type="scientific">Cohnella faecalis</name>
    <dbReference type="NCBI Taxonomy" id="2315694"/>
    <lineage>
        <taxon>Bacteria</taxon>
        <taxon>Bacillati</taxon>
        <taxon>Bacillota</taxon>
        <taxon>Bacilli</taxon>
        <taxon>Bacillales</taxon>
        <taxon>Paenibacillaceae</taxon>
        <taxon>Cohnella</taxon>
    </lineage>
</organism>
<evidence type="ECO:0000256" key="4">
    <source>
        <dbReference type="ARBA" id="ARBA00022692"/>
    </source>
</evidence>
<dbReference type="EMBL" id="QXJM01000029">
    <property type="protein sequence ID" value="RIE03991.1"/>
    <property type="molecule type" value="Genomic_DNA"/>
</dbReference>
<feature type="transmembrane region" description="Helical" evidence="9">
    <location>
        <begin position="184"/>
        <end position="202"/>
    </location>
</feature>
<dbReference type="InterPro" id="IPR017871">
    <property type="entry name" value="ABC_transporter-like_CS"/>
</dbReference>
<feature type="transmembrane region" description="Helical" evidence="9">
    <location>
        <begin position="40"/>
        <end position="65"/>
    </location>
</feature>
<accession>A0A398CXN2</accession>
<evidence type="ECO:0000256" key="6">
    <source>
        <dbReference type="ARBA" id="ARBA00022840"/>
    </source>
</evidence>
<dbReference type="PROSITE" id="PS50893">
    <property type="entry name" value="ABC_TRANSPORTER_2"/>
    <property type="match status" value="1"/>
</dbReference>
<dbReference type="InterPro" id="IPR011527">
    <property type="entry name" value="ABC1_TM_dom"/>
</dbReference>
<dbReference type="GO" id="GO:0005524">
    <property type="term" value="F:ATP binding"/>
    <property type="evidence" value="ECO:0007669"/>
    <property type="project" value="UniProtKB-KW"/>
</dbReference>
<dbReference type="InterPro" id="IPR003593">
    <property type="entry name" value="AAA+_ATPase"/>
</dbReference>
<evidence type="ECO:0000256" key="2">
    <source>
        <dbReference type="ARBA" id="ARBA00022448"/>
    </source>
</evidence>
<keyword evidence="3" id="KW-1003">Cell membrane</keyword>
<evidence type="ECO:0000256" key="7">
    <source>
        <dbReference type="ARBA" id="ARBA00022989"/>
    </source>
</evidence>
<dbReference type="SMART" id="SM00382">
    <property type="entry name" value="AAA"/>
    <property type="match status" value="1"/>
</dbReference>
<dbReference type="PROSITE" id="PS50929">
    <property type="entry name" value="ABC_TM1F"/>
    <property type="match status" value="1"/>
</dbReference>
<feature type="domain" description="ABC transmembrane type-1" evidence="11">
    <location>
        <begin position="53"/>
        <end position="327"/>
    </location>
</feature>
<dbReference type="CDD" id="cd07346">
    <property type="entry name" value="ABC_6TM_exporters"/>
    <property type="match status" value="1"/>
</dbReference>
<keyword evidence="4 9" id="KW-0812">Transmembrane</keyword>
<dbReference type="PANTHER" id="PTHR43394:SF1">
    <property type="entry name" value="ATP-BINDING CASSETTE SUB-FAMILY B MEMBER 10, MITOCHONDRIAL"/>
    <property type="match status" value="1"/>
</dbReference>
<dbReference type="InterPro" id="IPR036640">
    <property type="entry name" value="ABC1_TM_sf"/>
</dbReference>
<dbReference type="InterPro" id="IPR003439">
    <property type="entry name" value="ABC_transporter-like_ATP-bd"/>
</dbReference>
<feature type="transmembrane region" description="Helical" evidence="9">
    <location>
        <begin position="274"/>
        <end position="292"/>
    </location>
</feature>
<dbReference type="InterPro" id="IPR039421">
    <property type="entry name" value="Type_1_exporter"/>
</dbReference>
<dbReference type="GO" id="GO:0016887">
    <property type="term" value="F:ATP hydrolysis activity"/>
    <property type="evidence" value="ECO:0007669"/>
    <property type="project" value="InterPro"/>
</dbReference>
<dbReference type="FunFam" id="3.40.50.300:FF:000221">
    <property type="entry name" value="Multidrug ABC transporter ATP-binding protein"/>
    <property type="match status" value="1"/>
</dbReference>
<dbReference type="InterPro" id="IPR027417">
    <property type="entry name" value="P-loop_NTPase"/>
</dbReference>
<dbReference type="Pfam" id="PF00664">
    <property type="entry name" value="ABC_membrane"/>
    <property type="match status" value="1"/>
</dbReference>
<name>A0A398CXN2_9BACL</name>
<dbReference type="SUPFAM" id="SSF52540">
    <property type="entry name" value="P-loop containing nucleoside triphosphate hydrolases"/>
    <property type="match status" value="1"/>
</dbReference>
<dbReference type="PROSITE" id="PS00211">
    <property type="entry name" value="ABC_TRANSPORTER_1"/>
    <property type="match status" value="1"/>
</dbReference>
<evidence type="ECO:0000313" key="12">
    <source>
        <dbReference type="EMBL" id="RIE03991.1"/>
    </source>
</evidence>
<evidence type="ECO:0000259" key="10">
    <source>
        <dbReference type="PROSITE" id="PS50893"/>
    </source>
</evidence>
<evidence type="ECO:0000313" key="13">
    <source>
        <dbReference type="Proteomes" id="UP000266340"/>
    </source>
</evidence>
<dbReference type="Pfam" id="PF00005">
    <property type="entry name" value="ABC_tran"/>
    <property type="match status" value="1"/>
</dbReference>
<reference evidence="12 13" key="1">
    <citation type="submission" date="2018-09" db="EMBL/GenBank/DDBJ databases">
        <title>Cohnella cavernae sp. nov., isolated from a karst cave.</title>
        <authorList>
            <person name="Zhu H."/>
        </authorList>
    </citation>
    <scope>NUCLEOTIDE SEQUENCE [LARGE SCALE GENOMIC DNA]</scope>
    <source>
        <strain evidence="12 13">K2E09-144</strain>
    </source>
</reference>
<evidence type="ECO:0000256" key="3">
    <source>
        <dbReference type="ARBA" id="ARBA00022475"/>
    </source>
</evidence>
<keyword evidence="5" id="KW-0547">Nucleotide-binding</keyword>
<comment type="caution">
    <text evidence="12">The sequence shown here is derived from an EMBL/GenBank/DDBJ whole genome shotgun (WGS) entry which is preliminary data.</text>
</comment>
<sequence>MVQGAMREAECVLLGGGGRMVKLQYWQEFKRAMSYMKPRAWTYGIGIVGNNVIAALGLNILMAFIYKDIVNAAVGSDMPLLLRSIGTAFALLAVSSLLCTILTYRYNASIRYTMTDIRQQTFRHVQRLPMSRFENTHSGEMLSRMTNDLNTIEHLYADSLGGIIYAVVVGFAAAIAMFALNWPIALFAIALGILTFYVNTRFADSFRKINDEIQRGTGKMTQALSDVISGVPLVKMFSLGGVIIRKYDQTNEDVAGLSTKRTRKYAYLDSVNSVLGSLSFVGIVIVGGAMALKKGTDFGTVMAFIKLQGNIGFMFSQAGNLATDVQRVLAGANRVFELLDDPVEREGSERSLLGDEKKAIELDGAVFRYGEGAPALDRLSLAVERGQTVALVGPSGGGKSTVVKLLLGFYPIESGSVKYWGRSGQSYSLSEVRDMIAYVPQEAYLFDGTIEENIRYGNMDASREAIIAAAKAANAHEFIQEQPDGYLTAIGERGSRLSGGQKQRIAIARAFLKNAPILLLDEPTSALDAESEKQVQDALRMLAKGRTVILVAHRLSTVEHADRIYVIDRGQSVEEGRHEELIRKQGLYERLYRLQLKDAAG</sequence>
<proteinExistence type="predicted"/>
<feature type="transmembrane region" description="Helical" evidence="9">
    <location>
        <begin position="85"/>
        <end position="104"/>
    </location>
</feature>
<keyword evidence="6 12" id="KW-0067">ATP-binding</keyword>
<evidence type="ECO:0000256" key="5">
    <source>
        <dbReference type="ARBA" id="ARBA00022741"/>
    </source>
</evidence>
<dbReference type="Gene3D" id="1.20.1560.10">
    <property type="entry name" value="ABC transporter type 1, transmembrane domain"/>
    <property type="match status" value="1"/>
</dbReference>
<keyword evidence="2" id="KW-0813">Transport</keyword>
<dbReference type="Proteomes" id="UP000266340">
    <property type="component" value="Unassembled WGS sequence"/>
</dbReference>
<feature type="transmembrane region" description="Helical" evidence="9">
    <location>
        <begin position="155"/>
        <end position="178"/>
    </location>
</feature>
<evidence type="ECO:0000256" key="9">
    <source>
        <dbReference type="SAM" id="Phobius"/>
    </source>
</evidence>
<dbReference type="PANTHER" id="PTHR43394">
    <property type="entry name" value="ATP-DEPENDENT PERMEASE MDL1, MITOCHONDRIAL"/>
    <property type="match status" value="1"/>
</dbReference>
<dbReference type="Gene3D" id="3.40.50.300">
    <property type="entry name" value="P-loop containing nucleotide triphosphate hydrolases"/>
    <property type="match status" value="1"/>
</dbReference>
<keyword evidence="7 9" id="KW-1133">Transmembrane helix</keyword>
<evidence type="ECO:0000259" key="11">
    <source>
        <dbReference type="PROSITE" id="PS50929"/>
    </source>
</evidence>
<dbReference type="GO" id="GO:0015421">
    <property type="term" value="F:ABC-type oligopeptide transporter activity"/>
    <property type="evidence" value="ECO:0007669"/>
    <property type="project" value="TreeGrafter"/>
</dbReference>
<feature type="domain" description="ABC transporter" evidence="10">
    <location>
        <begin position="360"/>
        <end position="594"/>
    </location>
</feature>
<evidence type="ECO:0000256" key="8">
    <source>
        <dbReference type="ARBA" id="ARBA00023136"/>
    </source>
</evidence>